<protein>
    <submittedName>
        <fullName evidence="1">Uncharacterized protein</fullName>
    </submittedName>
</protein>
<dbReference type="OrthoDB" id="2318182at2"/>
<evidence type="ECO:0000313" key="1">
    <source>
        <dbReference type="EMBL" id="PWG61611.1"/>
    </source>
</evidence>
<proteinExistence type="predicted"/>
<keyword evidence="2" id="KW-1185">Reference proteome</keyword>
<name>A0A2U2MXJ1_9GAMM</name>
<dbReference type="AlphaFoldDB" id="A0A2U2MXJ1"/>
<dbReference type="Proteomes" id="UP000245474">
    <property type="component" value="Unassembled WGS sequence"/>
</dbReference>
<evidence type="ECO:0000313" key="2">
    <source>
        <dbReference type="Proteomes" id="UP000245474"/>
    </source>
</evidence>
<gene>
    <name evidence="1" type="ORF">DEM34_15595</name>
</gene>
<comment type="caution">
    <text evidence="1">The sequence shown here is derived from an EMBL/GenBank/DDBJ whole genome shotgun (WGS) entry which is preliminary data.</text>
</comment>
<sequence length="218" mass="24750">MNRHVAIATLNLLPLSVSDEFRAALAEWHFTGHVIDYPPKSGWVCCELCEQLHLSHNFEIANSQTNTSLLVDSSCILRFPEIVVRDRSGVAVTDAASRNACLREALQTRLKERALEPLQTALKKTPEHRPELERIVGAITECGRLDPKDILSLFDILRCAGIAFIPSDYTVNIRSAQATRQMLAMSESQRERIRPALSRDQFKRFAYLFRENDRVFSP</sequence>
<dbReference type="RefSeq" id="WP_109679763.1">
    <property type="nucleotide sequence ID" value="NZ_CP086615.1"/>
</dbReference>
<reference evidence="1 2" key="1">
    <citation type="submission" date="2018-05" db="EMBL/GenBank/DDBJ databases">
        <title>Spiribacter halobius sp. nov., a moderately halophilic bacterium isolated from marine solar saltern.</title>
        <authorList>
            <person name="Zheng W.-S."/>
            <person name="Lu D.-C."/>
            <person name="Du Z.-J."/>
        </authorList>
    </citation>
    <scope>NUCLEOTIDE SEQUENCE [LARGE SCALE GENOMIC DNA]</scope>
    <source>
        <strain evidence="1 2">E85</strain>
    </source>
</reference>
<dbReference type="EMBL" id="QFFI01000030">
    <property type="protein sequence ID" value="PWG61611.1"/>
    <property type="molecule type" value="Genomic_DNA"/>
</dbReference>
<accession>A0A2U2MXJ1</accession>
<organism evidence="1 2">
    <name type="scientific">Sediminicurvatus halobius</name>
    <dbReference type="NCBI Taxonomy" id="2182432"/>
    <lineage>
        <taxon>Bacteria</taxon>
        <taxon>Pseudomonadati</taxon>
        <taxon>Pseudomonadota</taxon>
        <taxon>Gammaproteobacteria</taxon>
        <taxon>Chromatiales</taxon>
        <taxon>Ectothiorhodospiraceae</taxon>
        <taxon>Sediminicurvatus</taxon>
    </lineage>
</organism>